<dbReference type="AlphaFoldDB" id="A0A7J4XGB1"/>
<keyword evidence="1" id="KW-0732">Signal</keyword>
<dbReference type="EMBL" id="VWMK01000016">
    <property type="protein sequence ID" value="KAA3761946.1"/>
    <property type="molecule type" value="Genomic_DNA"/>
</dbReference>
<feature type="signal peptide" evidence="1">
    <location>
        <begin position="1"/>
        <end position="23"/>
    </location>
</feature>
<protein>
    <submittedName>
        <fullName evidence="2">Carboxypeptidase-like regulatory domain-containing protein</fullName>
    </submittedName>
</protein>
<feature type="chain" id="PRO_5029678128" evidence="1">
    <location>
        <begin position="24"/>
        <end position="520"/>
    </location>
</feature>
<evidence type="ECO:0000256" key="1">
    <source>
        <dbReference type="SAM" id="SignalP"/>
    </source>
</evidence>
<evidence type="ECO:0000313" key="3">
    <source>
        <dbReference type="Proteomes" id="UP000422221"/>
    </source>
</evidence>
<accession>A0A7J4XGB1</accession>
<organism evidence="2 3">
    <name type="scientific">Bacteroides salyersiae</name>
    <dbReference type="NCBI Taxonomy" id="291644"/>
    <lineage>
        <taxon>Bacteria</taxon>
        <taxon>Pseudomonadati</taxon>
        <taxon>Bacteroidota</taxon>
        <taxon>Bacteroidia</taxon>
        <taxon>Bacteroidales</taxon>
        <taxon>Bacteroidaceae</taxon>
        <taxon>Bacteroides</taxon>
    </lineage>
</organism>
<keyword evidence="2" id="KW-0378">Hydrolase</keyword>
<dbReference type="InterPro" id="IPR008969">
    <property type="entry name" value="CarboxyPept-like_regulatory"/>
</dbReference>
<name>A0A7J4XGB1_9BACE</name>
<gene>
    <name evidence="2" type="ORF">F3F73_15600</name>
</gene>
<dbReference type="Pfam" id="PF13715">
    <property type="entry name" value="CarbopepD_reg_2"/>
    <property type="match status" value="1"/>
</dbReference>
<dbReference type="Proteomes" id="UP000422221">
    <property type="component" value="Unassembled WGS sequence"/>
</dbReference>
<dbReference type="RefSeq" id="WP_130059408.1">
    <property type="nucleotide sequence ID" value="NZ_JADNPJ010000013.1"/>
</dbReference>
<evidence type="ECO:0000313" key="2">
    <source>
        <dbReference type="EMBL" id="KAA3761946.1"/>
    </source>
</evidence>
<proteinExistence type="predicted"/>
<keyword evidence="2" id="KW-0121">Carboxypeptidase</keyword>
<dbReference type="GO" id="GO:0004180">
    <property type="term" value="F:carboxypeptidase activity"/>
    <property type="evidence" value="ECO:0007669"/>
    <property type="project" value="UniProtKB-KW"/>
</dbReference>
<reference evidence="2 3" key="1">
    <citation type="journal article" date="2019" name="Nat. Med.">
        <title>A library of human gut bacterial isolates paired with longitudinal multiomics data enables mechanistic microbiome research.</title>
        <authorList>
            <person name="Poyet M."/>
            <person name="Groussin M."/>
            <person name="Gibbons S.M."/>
            <person name="Avila-Pacheco J."/>
            <person name="Jiang X."/>
            <person name="Kearney S.M."/>
            <person name="Perrotta A.R."/>
            <person name="Berdy B."/>
            <person name="Zhao S."/>
            <person name="Lieberman T.D."/>
            <person name="Swanson P.K."/>
            <person name="Smith M."/>
            <person name="Roesemann S."/>
            <person name="Alexander J.E."/>
            <person name="Rich S.A."/>
            <person name="Livny J."/>
            <person name="Vlamakis H."/>
            <person name="Clish C."/>
            <person name="Bullock K."/>
            <person name="Deik A."/>
            <person name="Scott J."/>
            <person name="Pierce K.A."/>
            <person name="Xavier R.J."/>
            <person name="Alm E.J."/>
        </authorList>
    </citation>
    <scope>NUCLEOTIDE SEQUENCE [LARGE SCALE GENOMIC DNA]</scope>
    <source>
        <strain evidence="2 3">BIOML-A10</strain>
    </source>
</reference>
<dbReference type="SUPFAM" id="SSF49464">
    <property type="entry name" value="Carboxypeptidase regulatory domain-like"/>
    <property type="match status" value="1"/>
</dbReference>
<comment type="caution">
    <text evidence="2">The sequence shown here is derived from an EMBL/GenBank/DDBJ whole genome shotgun (WGS) entry which is preliminary data.</text>
</comment>
<sequence>MKYCRLFMFFLGLFLIAAGTLRADGDDVLDRLIRLPKMKGTVYALLGKVSECSGYLFVYDSKIVNNDAVVRIKGKECTVRQAIYGIIGNKTLELKVIGQHILILHADGRRTEIEKETGLSYPAYFTVSGRLRDKETGESIVNASVAIQGTSMGNVTNKDGGFRLHLPDSLRHCTLSFSHLGYVAQDVEAAVLVGRDNILSLEPKVVPLQELLIRLVEPGKLLREMIECRKENYSLNPVYLTTFYREGVQLKGKFQSLTEAVFKVYKSSLLDSEMPDQVKLLKMNRMNNRENTDSLIAKIRAGIQACLQLDVMKDLPDFLSVDSEDNPYVYTSGGITFLDDRCVNVVCFGQKPGVKEPLYCGELYIDSENGALLKACIEVQPRYIKRATRIFVIRQAQNVNLTTQKVVYIISYKPWNGTYYIHHIRGDLYFKMKKKRVLFSNPTLHTWFEMVTCRVDTEHVVRFSRTERIPTHAVFSDMNFKYDECFWEDFNVIPLEEELSRIIEKVALKIEQIDHPEESR</sequence>
<keyword evidence="2" id="KW-0645">Protease</keyword>
<dbReference type="Gene3D" id="2.60.40.1120">
    <property type="entry name" value="Carboxypeptidase-like, regulatory domain"/>
    <property type="match status" value="1"/>
</dbReference>